<proteinExistence type="predicted"/>
<evidence type="ECO:0000313" key="1">
    <source>
        <dbReference type="EMBL" id="OCJ37805.1"/>
    </source>
</evidence>
<name>A0AB36ER14_AGRTU</name>
<protein>
    <recommendedName>
        <fullName evidence="3">DUF4276 family protein</fullName>
    </recommendedName>
</protein>
<organism evidence="1 2">
    <name type="scientific">Agrobacterium tumefaciens</name>
    <dbReference type="NCBI Taxonomy" id="358"/>
    <lineage>
        <taxon>Bacteria</taxon>
        <taxon>Pseudomonadati</taxon>
        <taxon>Pseudomonadota</taxon>
        <taxon>Alphaproteobacteria</taxon>
        <taxon>Hyphomicrobiales</taxon>
        <taxon>Rhizobiaceae</taxon>
        <taxon>Rhizobium/Agrobacterium group</taxon>
        <taxon>Agrobacterium</taxon>
        <taxon>Agrobacterium tumefaciens complex</taxon>
    </lineage>
</organism>
<reference evidence="1 2" key="1">
    <citation type="journal article" date="2016" name="PeerJ">
        <title>Gall-ID: tools for genotyping gall-causing phytopathogenic bacteria.</title>
        <authorList>
            <person name="Davis E.W.II."/>
            <person name="Weisberg A.J."/>
            <person name="Tabima J.F."/>
            <person name="Grunwald N.J."/>
            <person name="Chang J.H."/>
        </authorList>
    </citation>
    <scope>NUCLEOTIDE SEQUENCE [LARGE SCALE GENOMIC DNA]</scope>
    <source>
        <strain evidence="1 2">N2/73</strain>
    </source>
</reference>
<dbReference type="AlphaFoldDB" id="A0AB36ER14"/>
<dbReference type="Proteomes" id="UP000093451">
    <property type="component" value="Unassembled WGS sequence"/>
</dbReference>
<gene>
    <name evidence="1" type="ORF">A6U91_06265</name>
</gene>
<comment type="caution">
    <text evidence="1">The sequence shown here is derived from an EMBL/GenBank/DDBJ whole genome shotgun (WGS) entry which is preliminary data.</text>
</comment>
<evidence type="ECO:0000313" key="2">
    <source>
        <dbReference type="Proteomes" id="UP000093451"/>
    </source>
</evidence>
<dbReference type="EMBL" id="LXKT01000013">
    <property type="protein sequence ID" value="OCJ37805.1"/>
    <property type="molecule type" value="Genomic_DNA"/>
</dbReference>
<sequence length="256" mass="28532">MKKIAVFTEGQTEQIFVAGLIKFLAASRDFTIRKLKIYGGGRRAPILLEIDKVAAEDDQASDFYFLLIDCASDSRVISSIKERYQGLVAEGYECIIGIRDLAPDFQRNELIKFREKATLQLESDPVDPLLVIAVMEVEAWFIGEHSHFGRLSEDLTTEAILQSTSIDVETIDVSEIDEPYNKMKQIYDLAGLECTKSRADVERTVGALDFAHLTDPATLSRVESLRPLVNKLTELFEDGLVAPVVDVEDVGLAESL</sequence>
<accession>A0AB36ER14</accession>
<evidence type="ECO:0008006" key="3">
    <source>
        <dbReference type="Google" id="ProtNLM"/>
    </source>
</evidence>
<dbReference type="RefSeq" id="WP_065687881.1">
    <property type="nucleotide sequence ID" value="NZ_LXKT01000013.1"/>
</dbReference>